<dbReference type="Pfam" id="PF08822">
    <property type="entry name" value="DUF1804"/>
    <property type="match status" value="1"/>
</dbReference>
<dbReference type="EMBL" id="MDLC01000012">
    <property type="protein sequence ID" value="ODS24181.1"/>
    <property type="molecule type" value="Genomic_DNA"/>
</dbReference>
<dbReference type="Gene3D" id="1.10.10.60">
    <property type="entry name" value="Homeodomain-like"/>
    <property type="match status" value="1"/>
</dbReference>
<comment type="caution">
    <text evidence="1">The sequence shown here is derived from an EMBL/GenBank/DDBJ whole genome shotgun (WGS) entry which is preliminary data.</text>
</comment>
<accession>A0A1D2QRG6</accession>
<protein>
    <submittedName>
        <fullName evidence="1">Uncharacterized protein</fullName>
    </submittedName>
</protein>
<dbReference type="InterPro" id="IPR014926">
    <property type="entry name" value="Phage_D3112_Orf24"/>
</dbReference>
<proteinExistence type="predicted"/>
<dbReference type="AlphaFoldDB" id="A0A1D2QRG6"/>
<sequence>MSNHDLAKSLYVNDGKSVTDIAAALGVSRTTIYAYKNKDLANGVDWDELRFLKATDSRDAQRNEEDFLALLIHNFEQALEKLNDCDPAEQVATLSKYAGIYYKIKSQRDNPKVTKADVAKKVLQRLSELALDKEASTVIDFLSKNADQIVKAALEA</sequence>
<organism evidence="1 2">
    <name type="scientific">Candidatus Endobugula sertula</name>
    <name type="common">Bugula neritina bacterial symbiont</name>
    <dbReference type="NCBI Taxonomy" id="62101"/>
    <lineage>
        <taxon>Bacteria</taxon>
        <taxon>Pseudomonadati</taxon>
        <taxon>Pseudomonadota</taxon>
        <taxon>Gammaproteobacteria</taxon>
        <taxon>Cellvibrionales</taxon>
        <taxon>Cellvibrionaceae</taxon>
        <taxon>Candidatus Endobugula</taxon>
    </lineage>
</organism>
<dbReference type="Proteomes" id="UP000242502">
    <property type="component" value="Unassembled WGS sequence"/>
</dbReference>
<evidence type="ECO:0000313" key="2">
    <source>
        <dbReference type="Proteomes" id="UP000242502"/>
    </source>
</evidence>
<gene>
    <name evidence="1" type="ORF">AB835_04695</name>
</gene>
<evidence type="ECO:0000313" key="1">
    <source>
        <dbReference type="EMBL" id="ODS24181.1"/>
    </source>
</evidence>
<reference evidence="1 2" key="1">
    <citation type="journal article" date="2016" name="Appl. Environ. Microbiol.">
        <title>Lack of Overt Genome Reduction in the Bryostatin-Producing Bryozoan Symbiont "Candidatus Endobugula sertula".</title>
        <authorList>
            <person name="Miller I.J."/>
            <person name="Vanee N."/>
            <person name="Fong S.S."/>
            <person name="Lim-Fong G.E."/>
            <person name="Kwan J.C."/>
        </authorList>
    </citation>
    <scope>NUCLEOTIDE SEQUENCE [LARGE SCALE GENOMIC DNA]</scope>
    <source>
        <strain evidence="1">AB1-4</strain>
    </source>
</reference>
<name>A0A1D2QRG6_9GAMM</name>
<dbReference type="STRING" id="62101.AB835_04695"/>